<protein>
    <submittedName>
        <fullName evidence="3">Uncharacterized protein</fullName>
    </submittedName>
</protein>
<dbReference type="VEuPathDB" id="VectorBase:ACUA007683"/>
<feature type="region of interest" description="Disordered" evidence="1">
    <location>
        <begin position="250"/>
        <end position="291"/>
    </location>
</feature>
<feature type="chain" id="PRO_5008127869" evidence="2">
    <location>
        <begin position="22"/>
        <end position="291"/>
    </location>
</feature>
<dbReference type="Proteomes" id="UP000075883">
    <property type="component" value="Unassembled WGS sequence"/>
</dbReference>
<evidence type="ECO:0000313" key="4">
    <source>
        <dbReference type="Proteomes" id="UP000075883"/>
    </source>
</evidence>
<reference evidence="4" key="1">
    <citation type="submission" date="2013-09" db="EMBL/GenBank/DDBJ databases">
        <title>The Genome Sequence of Anopheles culicifacies species A.</title>
        <authorList>
            <consortium name="The Broad Institute Genomics Platform"/>
            <person name="Neafsey D.E."/>
            <person name="Besansky N."/>
            <person name="Howell P."/>
            <person name="Walton C."/>
            <person name="Young S.K."/>
            <person name="Zeng Q."/>
            <person name="Gargeya S."/>
            <person name="Fitzgerald M."/>
            <person name="Haas B."/>
            <person name="Abouelleil A."/>
            <person name="Allen A.W."/>
            <person name="Alvarado L."/>
            <person name="Arachchi H.M."/>
            <person name="Berlin A.M."/>
            <person name="Chapman S.B."/>
            <person name="Gainer-Dewar J."/>
            <person name="Goldberg J."/>
            <person name="Griggs A."/>
            <person name="Gujja S."/>
            <person name="Hansen M."/>
            <person name="Howarth C."/>
            <person name="Imamovic A."/>
            <person name="Ireland A."/>
            <person name="Larimer J."/>
            <person name="McCowan C."/>
            <person name="Murphy C."/>
            <person name="Pearson M."/>
            <person name="Poon T.W."/>
            <person name="Priest M."/>
            <person name="Roberts A."/>
            <person name="Saif S."/>
            <person name="Shea T."/>
            <person name="Sisk P."/>
            <person name="Sykes S."/>
            <person name="Wortman J."/>
            <person name="Nusbaum C."/>
            <person name="Birren B."/>
        </authorList>
    </citation>
    <scope>NUCLEOTIDE SEQUENCE [LARGE SCALE GENOMIC DNA]</scope>
    <source>
        <strain evidence="4">A-37</strain>
    </source>
</reference>
<keyword evidence="4" id="KW-1185">Reference proteome</keyword>
<keyword evidence="2" id="KW-0732">Signal</keyword>
<dbReference type="EnsemblMetazoa" id="ACUA007683-RA">
    <property type="protein sequence ID" value="ACUA007683-PA"/>
    <property type="gene ID" value="ACUA007683"/>
</dbReference>
<dbReference type="EMBL" id="AXCM01013020">
    <property type="status" value="NOT_ANNOTATED_CDS"/>
    <property type="molecule type" value="Genomic_DNA"/>
</dbReference>
<accession>A0A182M2A4</accession>
<dbReference type="AlphaFoldDB" id="A0A182M2A4"/>
<name>A0A182M2A4_9DIPT</name>
<feature type="signal peptide" evidence="2">
    <location>
        <begin position="1"/>
        <end position="21"/>
    </location>
</feature>
<evidence type="ECO:0000256" key="1">
    <source>
        <dbReference type="SAM" id="MobiDB-lite"/>
    </source>
</evidence>
<organism evidence="3 4">
    <name type="scientific">Anopheles culicifacies</name>
    <dbReference type="NCBI Taxonomy" id="139723"/>
    <lineage>
        <taxon>Eukaryota</taxon>
        <taxon>Metazoa</taxon>
        <taxon>Ecdysozoa</taxon>
        <taxon>Arthropoda</taxon>
        <taxon>Hexapoda</taxon>
        <taxon>Insecta</taxon>
        <taxon>Pterygota</taxon>
        <taxon>Neoptera</taxon>
        <taxon>Endopterygota</taxon>
        <taxon>Diptera</taxon>
        <taxon>Nematocera</taxon>
        <taxon>Culicoidea</taxon>
        <taxon>Culicidae</taxon>
        <taxon>Anophelinae</taxon>
        <taxon>Anopheles</taxon>
        <taxon>culicifacies species complex</taxon>
    </lineage>
</organism>
<sequence length="291" mass="31375">MKLIILCAAILAAFVSKFAEGNEIRCFSCEDCTKQVPTIVQCSAKNGLDLNAYSYNPTYPVLTPSTPQWNANPWDPILTPPTLPPNGNQNNPWDPLLTPPPLVGGNNGDAWYPGNPILTPPPLTNGGNGNQLNPWDPQLTPPPLAGGSTAWNPGNPILTPPTTYYPWGKAKGHLQVEKRFVCATIRSKGKDHQADTTVYRRGCAEIEGYAVGVCDQGQLPVTEEVEQYPWIPTVEGCYCFIAMESSTASSRATSDTRNPAALLQPSQSQRVHSLGTAPPLTDVQVSASLPR</sequence>
<evidence type="ECO:0000313" key="3">
    <source>
        <dbReference type="EnsemblMetazoa" id="ACUA007683-PA"/>
    </source>
</evidence>
<reference evidence="3" key="2">
    <citation type="submission" date="2020-05" db="UniProtKB">
        <authorList>
            <consortium name="EnsemblMetazoa"/>
        </authorList>
    </citation>
    <scope>IDENTIFICATION</scope>
    <source>
        <strain evidence="3">A-37</strain>
    </source>
</reference>
<dbReference type="STRING" id="139723.A0A182M2A4"/>
<proteinExistence type="predicted"/>
<evidence type="ECO:0000256" key="2">
    <source>
        <dbReference type="SAM" id="SignalP"/>
    </source>
</evidence>